<keyword evidence="2" id="KW-0274">FAD</keyword>
<feature type="domain" description="FAD-binding" evidence="5">
    <location>
        <begin position="303"/>
        <end position="363"/>
    </location>
</feature>
<keyword evidence="1" id="KW-0285">Flavoprotein</keyword>
<evidence type="ECO:0000313" key="6">
    <source>
        <dbReference type="EMBL" id="KAL2830980.1"/>
    </source>
</evidence>
<evidence type="ECO:0000256" key="2">
    <source>
        <dbReference type="ARBA" id="ARBA00022827"/>
    </source>
</evidence>
<evidence type="ECO:0000313" key="7">
    <source>
        <dbReference type="Proteomes" id="UP001610446"/>
    </source>
</evidence>
<dbReference type="Pfam" id="PF01494">
    <property type="entry name" value="FAD_binding_3"/>
    <property type="match status" value="2"/>
</dbReference>
<comment type="caution">
    <text evidence="6">The sequence shown here is derived from an EMBL/GenBank/DDBJ whole genome shotgun (WGS) entry which is preliminary data.</text>
</comment>
<name>A0ABR4IT75_9EURO</name>
<evidence type="ECO:0000256" key="3">
    <source>
        <dbReference type="ARBA" id="ARBA00023002"/>
    </source>
</evidence>
<dbReference type="PANTHER" id="PTHR46972">
    <property type="entry name" value="MONOOXYGENASE ASQM-RELATED"/>
    <property type="match status" value="1"/>
</dbReference>
<evidence type="ECO:0000259" key="5">
    <source>
        <dbReference type="Pfam" id="PF01494"/>
    </source>
</evidence>
<proteinExistence type="predicted"/>
<keyword evidence="3" id="KW-0560">Oxidoreductase</keyword>
<organism evidence="6 7">
    <name type="scientific">Aspergillus pseudoustus</name>
    <dbReference type="NCBI Taxonomy" id="1810923"/>
    <lineage>
        <taxon>Eukaryota</taxon>
        <taxon>Fungi</taxon>
        <taxon>Dikarya</taxon>
        <taxon>Ascomycota</taxon>
        <taxon>Pezizomycotina</taxon>
        <taxon>Eurotiomycetes</taxon>
        <taxon>Eurotiomycetidae</taxon>
        <taxon>Eurotiales</taxon>
        <taxon>Aspergillaceae</taxon>
        <taxon>Aspergillus</taxon>
        <taxon>Aspergillus subgen. Nidulantes</taxon>
    </lineage>
</organism>
<accession>A0ABR4IT75</accession>
<keyword evidence="7" id="KW-1185">Reference proteome</keyword>
<dbReference type="InterPro" id="IPR002938">
    <property type="entry name" value="FAD-bd"/>
</dbReference>
<feature type="domain" description="FAD-binding" evidence="5">
    <location>
        <begin position="9"/>
        <end position="187"/>
    </location>
</feature>
<protein>
    <recommendedName>
        <fullName evidence="5">FAD-binding domain-containing protein</fullName>
    </recommendedName>
</protein>
<dbReference type="PANTHER" id="PTHR46972:SF1">
    <property type="entry name" value="FAD DEPENDENT OXIDOREDUCTASE DOMAIN-CONTAINING PROTEIN"/>
    <property type="match status" value="1"/>
</dbReference>
<dbReference type="SUPFAM" id="SSF51905">
    <property type="entry name" value="FAD/NAD(P)-binding domain"/>
    <property type="match status" value="1"/>
</dbReference>
<evidence type="ECO:0000256" key="1">
    <source>
        <dbReference type="ARBA" id="ARBA00022630"/>
    </source>
</evidence>
<reference evidence="6 7" key="1">
    <citation type="submission" date="2024-07" db="EMBL/GenBank/DDBJ databases">
        <title>Section-level genome sequencing and comparative genomics of Aspergillus sections Usti and Cavernicolus.</title>
        <authorList>
            <consortium name="Lawrence Berkeley National Laboratory"/>
            <person name="Nybo J.L."/>
            <person name="Vesth T.C."/>
            <person name="Theobald S."/>
            <person name="Frisvad J.C."/>
            <person name="Larsen T.O."/>
            <person name="Kjaerboelling I."/>
            <person name="Rothschild-Mancinelli K."/>
            <person name="Lyhne E.K."/>
            <person name="Kogle M.E."/>
            <person name="Barry K."/>
            <person name="Clum A."/>
            <person name="Na H."/>
            <person name="Ledsgaard L."/>
            <person name="Lin J."/>
            <person name="Lipzen A."/>
            <person name="Kuo A."/>
            <person name="Riley R."/>
            <person name="Mondo S."/>
            <person name="Labutti K."/>
            <person name="Haridas S."/>
            <person name="Pangalinan J."/>
            <person name="Salamov A.A."/>
            <person name="Simmons B.A."/>
            <person name="Magnuson J.K."/>
            <person name="Chen J."/>
            <person name="Drula E."/>
            <person name="Henrissat B."/>
            <person name="Wiebenga A."/>
            <person name="Lubbers R.J."/>
            <person name="Gomes A.C."/>
            <person name="Makela M.R."/>
            <person name="Stajich J."/>
            <person name="Grigoriev I.V."/>
            <person name="Mortensen U.H."/>
            <person name="De Vries R.P."/>
            <person name="Baker S.E."/>
            <person name="Andersen M.R."/>
        </authorList>
    </citation>
    <scope>NUCLEOTIDE SEQUENCE [LARGE SCALE GENOMIC DNA]</scope>
    <source>
        <strain evidence="6 7">CBS 123904</strain>
    </source>
</reference>
<keyword evidence="4" id="KW-0503">Monooxygenase</keyword>
<evidence type="ECO:0000256" key="4">
    <source>
        <dbReference type="ARBA" id="ARBA00023033"/>
    </source>
</evidence>
<dbReference type="EMBL" id="JBFXLU010000293">
    <property type="protein sequence ID" value="KAL2830980.1"/>
    <property type="molecule type" value="Genomic_DNA"/>
</dbReference>
<dbReference type="PRINTS" id="PR00420">
    <property type="entry name" value="RNGMNOXGNASE"/>
</dbReference>
<sequence>MGLPKVPPIAIIGAGPSGLLLARLLELDHIDYVVFERDDSATWNDDERPSSSGTLDIHKGSGQAALKEGGLLGEFQSIARYDVPTRICDSQGNVCVEFSENDKPEVDRADLRKLLLASIPAARVRWGCKIERVERNLDGTVSIYRSDGQVESGFRLVVGADGAWSKVRNLVTTARPQYSGTHFFTTLIKTHNAIYTSVATMVENGNYLALEKGRQIFLHYLADGSHHLSVGVKLPETWSAKPTTAGTHNSLSLWQSVLQSEFCEWDEKPAGLVIKCCSSDQPFRSWPLYTLSADAVPWESCSGVTLLGDAAHLTIPSGDGVNNALQDSVELARQIVKHGVNGLDSAVREYEETMFPRAAKAIEKGQWYLEHFFGADTPETFLQAVGTHDDT</sequence>
<gene>
    <name evidence="6" type="ORF">BJY01DRAFT_260680</name>
</gene>
<dbReference type="Proteomes" id="UP001610446">
    <property type="component" value="Unassembled WGS sequence"/>
</dbReference>
<dbReference type="InterPro" id="IPR036188">
    <property type="entry name" value="FAD/NAD-bd_sf"/>
</dbReference>
<dbReference type="Gene3D" id="3.50.50.60">
    <property type="entry name" value="FAD/NAD(P)-binding domain"/>
    <property type="match status" value="1"/>
</dbReference>